<keyword evidence="2" id="KW-1185">Reference proteome</keyword>
<evidence type="ECO:0000313" key="2">
    <source>
        <dbReference type="Proteomes" id="UP000821845"/>
    </source>
</evidence>
<gene>
    <name evidence="1" type="ORF">HPB50_010733</name>
</gene>
<accession>A0ACB7RIK4</accession>
<sequence length="185" mass="21001">MNEERANAQVAQKEPPEASGRPTSRECSCSCSRSHFRQLGSSQQRRSCSKRPQMHFSSGGGAHSWADKVESKEKGPALLSRSSSSVEQYRAVESIRGRLYSCQHCAYLTKDKAHMKRHLNTHTGERPYRCHLCPAAFTQGCHLRVHVRAHTGERPYRCAQCDASFSQKTYLGRHMRTHRGGRPFR</sequence>
<evidence type="ECO:0000313" key="1">
    <source>
        <dbReference type="EMBL" id="KAH6922180.1"/>
    </source>
</evidence>
<reference evidence="1" key="1">
    <citation type="submission" date="2020-05" db="EMBL/GenBank/DDBJ databases">
        <title>Large-scale comparative analyses of tick genomes elucidate their genetic diversity and vector capacities.</title>
        <authorList>
            <person name="Jia N."/>
            <person name="Wang J."/>
            <person name="Shi W."/>
            <person name="Du L."/>
            <person name="Sun Y."/>
            <person name="Zhan W."/>
            <person name="Jiang J."/>
            <person name="Wang Q."/>
            <person name="Zhang B."/>
            <person name="Ji P."/>
            <person name="Sakyi L.B."/>
            <person name="Cui X."/>
            <person name="Yuan T."/>
            <person name="Jiang B."/>
            <person name="Yang W."/>
            <person name="Lam T.T.-Y."/>
            <person name="Chang Q."/>
            <person name="Ding S."/>
            <person name="Wang X."/>
            <person name="Zhu J."/>
            <person name="Ruan X."/>
            <person name="Zhao L."/>
            <person name="Wei J."/>
            <person name="Que T."/>
            <person name="Du C."/>
            <person name="Cheng J."/>
            <person name="Dai P."/>
            <person name="Han X."/>
            <person name="Huang E."/>
            <person name="Gao Y."/>
            <person name="Liu J."/>
            <person name="Shao H."/>
            <person name="Ye R."/>
            <person name="Li L."/>
            <person name="Wei W."/>
            <person name="Wang X."/>
            <person name="Wang C."/>
            <person name="Yang T."/>
            <person name="Huo Q."/>
            <person name="Li W."/>
            <person name="Guo W."/>
            <person name="Chen H."/>
            <person name="Zhou L."/>
            <person name="Ni X."/>
            <person name="Tian J."/>
            <person name="Zhou Y."/>
            <person name="Sheng Y."/>
            <person name="Liu T."/>
            <person name="Pan Y."/>
            <person name="Xia L."/>
            <person name="Li J."/>
            <person name="Zhao F."/>
            <person name="Cao W."/>
        </authorList>
    </citation>
    <scope>NUCLEOTIDE SEQUENCE</scope>
    <source>
        <strain evidence="1">Hyas-2018</strain>
    </source>
</reference>
<protein>
    <submittedName>
        <fullName evidence="1">Uncharacterized protein</fullName>
    </submittedName>
</protein>
<organism evidence="1 2">
    <name type="scientific">Hyalomma asiaticum</name>
    <name type="common">Tick</name>
    <dbReference type="NCBI Taxonomy" id="266040"/>
    <lineage>
        <taxon>Eukaryota</taxon>
        <taxon>Metazoa</taxon>
        <taxon>Ecdysozoa</taxon>
        <taxon>Arthropoda</taxon>
        <taxon>Chelicerata</taxon>
        <taxon>Arachnida</taxon>
        <taxon>Acari</taxon>
        <taxon>Parasitiformes</taxon>
        <taxon>Ixodida</taxon>
        <taxon>Ixodoidea</taxon>
        <taxon>Ixodidae</taxon>
        <taxon>Hyalomminae</taxon>
        <taxon>Hyalomma</taxon>
    </lineage>
</organism>
<name>A0ACB7RIK4_HYAAI</name>
<comment type="caution">
    <text evidence="1">The sequence shown here is derived from an EMBL/GenBank/DDBJ whole genome shotgun (WGS) entry which is preliminary data.</text>
</comment>
<dbReference type="EMBL" id="CM023489">
    <property type="protein sequence ID" value="KAH6922180.1"/>
    <property type="molecule type" value="Genomic_DNA"/>
</dbReference>
<dbReference type="Proteomes" id="UP000821845">
    <property type="component" value="Chromosome 9"/>
</dbReference>
<proteinExistence type="predicted"/>